<dbReference type="InterPro" id="IPR008286">
    <property type="entry name" value="Prn/Lys/Arg_de-COase_C"/>
</dbReference>
<evidence type="ECO:0000259" key="9">
    <source>
        <dbReference type="Pfam" id="PF03711"/>
    </source>
</evidence>
<keyword evidence="7 10" id="KW-0456">Lyase</keyword>
<evidence type="ECO:0000256" key="3">
    <source>
        <dbReference type="ARBA" id="ARBA00022576"/>
    </source>
</evidence>
<name>A0ABU1WCK8_9GAMM</name>
<evidence type="ECO:0000256" key="6">
    <source>
        <dbReference type="ARBA" id="ARBA00022898"/>
    </source>
</evidence>
<dbReference type="RefSeq" id="WP_310062850.1">
    <property type="nucleotide sequence ID" value="NZ_JAVDVY010000002.1"/>
</dbReference>
<evidence type="ECO:0000256" key="4">
    <source>
        <dbReference type="ARBA" id="ARBA00022679"/>
    </source>
</evidence>
<evidence type="ECO:0000313" key="10">
    <source>
        <dbReference type="EMBL" id="MDR7135274.1"/>
    </source>
</evidence>
<comment type="caution">
    <text evidence="10">The sequence shown here is derived from an EMBL/GenBank/DDBJ whole genome shotgun (WGS) entry which is preliminary data.</text>
</comment>
<dbReference type="InterPro" id="IPR000310">
    <property type="entry name" value="Orn/Lys/Arg_deCO2ase_major_dom"/>
</dbReference>
<evidence type="ECO:0000313" key="11">
    <source>
        <dbReference type="Proteomes" id="UP001251524"/>
    </source>
</evidence>
<keyword evidence="5" id="KW-0210">Decarboxylase</keyword>
<feature type="domain" description="Orn/Lys/Arg decarboxylases family 1 pyridoxal-P attachment site" evidence="8">
    <location>
        <begin position="571"/>
        <end position="752"/>
    </location>
</feature>
<feature type="domain" description="Orn/Lys/Arg decarboxylase C-terminal" evidence="9">
    <location>
        <begin position="826"/>
        <end position="891"/>
    </location>
</feature>
<evidence type="ECO:0000259" key="8">
    <source>
        <dbReference type="Pfam" id="PF01276"/>
    </source>
</evidence>
<keyword evidence="6" id="KW-0663">Pyridoxal phosphate</keyword>
<dbReference type="InterPro" id="IPR015424">
    <property type="entry name" value="PyrdxlP-dep_Trfase"/>
</dbReference>
<dbReference type="Pfam" id="PF03711">
    <property type="entry name" value="OKR_DC_1_C"/>
    <property type="match status" value="1"/>
</dbReference>
<dbReference type="Gene3D" id="3.90.105.10">
    <property type="entry name" value="Molybdopterin biosynthesis moea protein, domain 2"/>
    <property type="match status" value="1"/>
</dbReference>
<proteinExistence type="inferred from homology"/>
<dbReference type="Pfam" id="PF01276">
    <property type="entry name" value="OKR_DC_1"/>
    <property type="match status" value="2"/>
</dbReference>
<evidence type="ECO:0000256" key="7">
    <source>
        <dbReference type="ARBA" id="ARBA00023239"/>
    </source>
</evidence>
<dbReference type="SUPFAM" id="SSF53383">
    <property type="entry name" value="PLP-dependent transferases"/>
    <property type="match status" value="1"/>
</dbReference>
<comment type="cofactor">
    <cofactor evidence="1">
        <name>pyridoxal 5'-phosphate</name>
        <dbReference type="ChEBI" id="CHEBI:597326"/>
    </cofactor>
</comment>
<dbReference type="InterPro" id="IPR015421">
    <property type="entry name" value="PyrdxlP-dep_Trfase_major"/>
</dbReference>
<keyword evidence="3" id="KW-0032">Aminotransferase</keyword>
<evidence type="ECO:0000256" key="1">
    <source>
        <dbReference type="ARBA" id="ARBA00001933"/>
    </source>
</evidence>
<reference evidence="10 11" key="1">
    <citation type="submission" date="2023-07" db="EMBL/GenBank/DDBJ databases">
        <title>Sorghum-associated microbial communities from plants grown in Nebraska, USA.</title>
        <authorList>
            <person name="Schachtman D."/>
        </authorList>
    </citation>
    <scope>NUCLEOTIDE SEQUENCE [LARGE SCALE GENOMIC DNA]</scope>
    <source>
        <strain evidence="10 11">BE198</strain>
    </source>
</reference>
<organism evidence="10 11">
    <name type="scientific">Lysobacter niastensis</name>
    <dbReference type="NCBI Taxonomy" id="380629"/>
    <lineage>
        <taxon>Bacteria</taxon>
        <taxon>Pseudomonadati</taxon>
        <taxon>Pseudomonadota</taxon>
        <taxon>Gammaproteobacteria</taxon>
        <taxon>Lysobacterales</taxon>
        <taxon>Lysobacteraceae</taxon>
        <taxon>Lysobacter</taxon>
    </lineage>
</organism>
<dbReference type="GO" id="GO:0008792">
    <property type="term" value="F:arginine decarboxylase activity"/>
    <property type="evidence" value="ECO:0007669"/>
    <property type="project" value="UniProtKB-EC"/>
</dbReference>
<comment type="similarity">
    <text evidence="2">Belongs to the Orn/Lys/Arg decarboxylase class-I family.</text>
</comment>
<evidence type="ECO:0000256" key="2">
    <source>
        <dbReference type="ARBA" id="ARBA00010671"/>
    </source>
</evidence>
<sequence length="922" mass="103069">MNTGAPKQQAESLTAVLSVSATRTDKWRHLNAIARTWANLSDKATQGSNLRADAAKLLDTIMQLEHCWAYPGPRLLGAISDALEANDASTSARLVQKVSGALLSGDFRRDEFVWDVSAEGEGRTLDVLPPDVMEGGIGKPYFEVLVVTPSPASTWMRSRDEMARMRRPDDQFHYSVVHVGSFEDAALAMMVNDDLQAVVIIDGFQYATRHDVPGLHAYLERHIKVDPDSVVPGEMATTLARGIHTYRPELDIYLLSDRAPESLAGSDEAAPIRRLFHHVEEPMELHLSILDGVKDRFDTPYFDNLKKYALRPIGTFHALPIARGKSVFPSNWIRDMGQFYGTNILFAESSATTGGLDSLLEPTGNIKKMQDLTARAFGAKRAYLGTNGTSTSNKIVVQAICKPGDIVIVDRNCHKSHHYGMVLSGAQPYYVEAFPLTEFSMYGAVPLRTIKQALLDCMAEGQLDRVKVIDLTNCTFDGHMYNPRRVMEECLAIKPDLVFLWDEAWFGFARFNPFHRRRTAMGAAAALTERFRSKEYRDEYAAWAKEHPKLDPGDKSLLDARLLPDPDKVRIRVYQTNSTHKSMSAFRQGSMMLVWDEDFHQVEGPFEEAFFAHTSTSPNLQLIASLDLARRQMELEGYAMTMRMTDLAVRLRRAINTHPLISKYFRVASPEEMIPAEFRSSGIKDYGPPNANWSDTLKAWDEDEFALDPTRLTLVCGAAGFDGTQFKGILAERFDIQINKTSRNSILVQTNINNTHSDAALLIKALADLSREIDSRLAQEGAGGQNVFKARVKSLMTDVPDLPNFSRFHDAFRDNAKSRSNEGHMRPAFFMAYDESNCEFIRLASDEIDKRLKDGPEMVSANFVIPYPPGFPIMVPGQVIQADTIAYMRKLDVKEIHGYHAAQGLKLIKPSALAGLKAGSDR</sequence>
<dbReference type="InterPro" id="IPR050881">
    <property type="entry name" value="LL-DAP_aminotransferase"/>
</dbReference>
<accession>A0ABU1WCK8</accession>
<dbReference type="EC" id="4.1.1.19" evidence="10"/>
<dbReference type="Gene3D" id="3.40.640.10">
    <property type="entry name" value="Type I PLP-dependent aspartate aminotransferase-like (Major domain)"/>
    <property type="match status" value="1"/>
</dbReference>
<evidence type="ECO:0000256" key="5">
    <source>
        <dbReference type="ARBA" id="ARBA00022793"/>
    </source>
</evidence>
<keyword evidence="11" id="KW-1185">Reference proteome</keyword>
<dbReference type="PANTHER" id="PTHR42832:SF4">
    <property type="entry name" value="BLR3474 PROTEIN"/>
    <property type="match status" value="1"/>
</dbReference>
<protein>
    <submittedName>
        <fullName evidence="10">Arginine decarboxylase</fullName>
        <ecNumber evidence="10">4.1.1.19</ecNumber>
    </submittedName>
</protein>
<dbReference type="EMBL" id="JAVDVY010000002">
    <property type="protein sequence ID" value="MDR7135274.1"/>
    <property type="molecule type" value="Genomic_DNA"/>
</dbReference>
<feature type="domain" description="Orn/Lys/Arg decarboxylases family 1 pyridoxal-P attachment site" evidence="8">
    <location>
        <begin position="299"/>
        <end position="524"/>
    </location>
</feature>
<keyword evidence="4" id="KW-0808">Transferase</keyword>
<dbReference type="Proteomes" id="UP001251524">
    <property type="component" value="Unassembled WGS sequence"/>
</dbReference>
<dbReference type="PANTHER" id="PTHR42832">
    <property type="entry name" value="AMINO ACID AMINOTRANSFERASE"/>
    <property type="match status" value="1"/>
</dbReference>
<gene>
    <name evidence="10" type="ORF">J2X06_002483</name>
</gene>